<reference evidence="2" key="1">
    <citation type="journal article" date="2015" name="Genome Biol. Evol.">
        <title>Organellar Genomes of White Spruce (Picea glauca): Assembly and Annotation.</title>
        <authorList>
            <person name="Jackman S.D."/>
            <person name="Warren R.L."/>
            <person name="Gibb E.A."/>
            <person name="Vandervalk B.P."/>
            <person name="Mohamadi H."/>
            <person name="Chu J."/>
            <person name="Raymond A."/>
            <person name="Pleasance S."/>
            <person name="Coope R."/>
            <person name="Wildung M.R."/>
            <person name="Ritland C.E."/>
            <person name="Bousquet J."/>
            <person name="Jones S.J."/>
            <person name="Bohlmann J."/>
            <person name="Birol I."/>
        </authorList>
    </citation>
    <scope>NUCLEOTIDE SEQUENCE [LARGE SCALE GENOMIC DNA]</scope>
    <source>
        <tissue evidence="2">Flushing bud</tissue>
    </source>
</reference>
<sequence>MVQSKWFLFSGADWISFGLIEMNRAALAGGKRILGAPSKLKAGGEKEGNEGPLQQTF</sequence>
<evidence type="ECO:0000256" key="1">
    <source>
        <dbReference type="SAM" id="MobiDB-lite"/>
    </source>
</evidence>
<evidence type="ECO:0000313" key="2">
    <source>
        <dbReference type="EMBL" id="KUM48459.1"/>
    </source>
</evidence>
<gene>
    <name evidence="2" type="ORF">ABT39_MTgene4474</name>
</gene>
<feature type="region of interest" description="Disordered" evidence="1">
    <location>
        <begin position="37"/>
        <end position="57"/>
    </location>
</feature>
<accession>A0A101M011</accession>
<name>A0A101M011_PICGL</name>
<protein>
    <submittedName>
        <fullName evidence="2">Uncharacterized protein</fullName>
    </submittedName>
</protein>
<comment type="caution">
    <text evidence="2">The sequence shown here is derived from an EMBL/GenBank/DDBJ whole genome shotgun (WGS) entry which is preliminary data.</text>
</comment>
<dbReference type="AlphaFoldDB" id="A0A101M011"/>
<organism evidence="2">
    <name type="scientific">Picea glauca</name>
    <name type="common">White spruce</name>
    <name type="synonym">Pinus glauca</name>
    <dbReference type="NCBI Taxonomy" id="3330"/>
    <lineage>
        <taxon>Eukaryota</taxon>
        <taxon>Viridiplantae</taxon>
        <taxon>Streptophyta</taxon>
        <taxon>Embryophyta</taxon>
        <taxon>Tracheophyta</taxon>
        <taxon>Spermatophyta</taxon>
        <taxon>Pinopsida</taxon>
        <taxon>Pinidae</taxon>
        <taxon>Conifers I</taxon>
        <taxon>Pinales</taxon>
        <taxon>Pinaceae</taxon>
        <taxon>Picea</taxon>
    </lineage>
</organism>
<keyword evidence="2" id="KW-0496">Mitochondrion</keyword>
<geneLocation type="mitochondrion" evidence="2"/>
<proteinExistence type="predicted"/>
<dbReference type="EMBL" id="LKAM01000005">
    <property type="protein sequence ID" value="KUM48459.1"/>
    <property type="molecule type" value="Genomic_DNA"/>
</dbReference>